<dbReference type="PANTHER" id="PTHR33678:SF1">
    <property type="entry name" value="BLL1576 PROTEIN"/>
    <property type="match status" value="1"/>
</dbReference>
<accession>A0A7D9D240</accession>
<organism evidence="2">
    <name type="scientific">uncultured Woeseiaceae bacterium</name>
    <dbReference type="NCBI Taxonomy" id="1983305"/>
    <lineage>
        <taxon>Bacteria</taxon>
        <taxon>Pseudomonadati</taxon>
        <taxon>Pseudomonadota</taxon>
        <taxon>Gammaproteobacteria</taxon>
        <taxon>Woeseiales</taxon>
        <taxon>Woeseiaceae</taxon>
        <taxon>environmental samples</taxon>
    </lineage>
</organism>
<proteinExistence type="predicted"/>
<evidence type="ECO:0000259" key="1">
    <source>
        <dbReference type="Pfam" id="PF03050"/>
    </source>
</evidence>
<gene>
    <name evidence="2" type="ORF">JTBB02_V1_10022</name>
</gene>
<dbReference type="EMBL" id="LR633966">
    <property type="protein sequence ID" value="VUX54843.1"/>
    <property type="molecule type" value="Genomic_DNA"/>
</dbReference>
<reference evidence="2" key="1">
    <citation type="submission" date="2019-07" db="EMBL/GenBank/DDBJ databases">
        <authorList>
            <person name="Weber M."/>
            <person name="Kostadinov I."/>
            <person name="Kostadinov D I."/>
        </authorList>
    </citation>
    <scope>NUCLEOTIDE SEQUENCE</scope>
    <source>
        <strain evidence="2">Gfbio:sag-sample-b02:053724c1-46a9-4a36-b237-ea2bf867836b</strain>
    </source>
</reference>
<dbReference type="Pfam" id="PF03050">
    <property type="entry name" value="DDE_Tnp_IS66"/>
    <property type="match status" value="1"/>
</dbReference>
<feature type="domain" description="Transposase IS66 central" evidence="1">
    <location>
        <begin position="30"/>
        <end position="110"/>
    </location>
</feature>
<protein>
    <submittedName>
        <fullName evidence="2">Transposase</fullName>
    </submittedName>
</protein>
<dbReference type="InterPro" id="IPR004291">
    <property type="entry name" value="Transposase_IS66_central"/>
</dbReference>
<sequence>MILKYVRQVIKRADTDEMVTAAAPANVLDKSIADVSFLAGMLVDKFVYHLPLYRQHQRLKQSGIELWRTTLTNLASRAIDLLTPIYTAQFGHIRKSRVLAMDETPIKAGRKK</sequence>
<evidence type="ECO:0000313" key="2">
    <source>
        <dbReference type="EMBL" id="VUX54843.1"/>
    </source>
</evidence>
<dbReference type="PANTHER" id="PTHR33678">
    <property type="entry name" value="BLL1576 PROTEIN"/>
    <property type="match status" value="1"/>
</dbReference>
<name>A0A7D9D240_9GAMM</name>
<dbReference type="AlphaFoldDB" id="A0A7D9D240"/>
<dbReference type="InterPro" id="IPR052344">
    <property type="entry name" value="Transposase-related"/>
</dbReference>